<evidence type="ECO:0000313" key="2">
    <source>
        <dbReference type="EMBL" id="WVZ26609.1"/>
    </source>
</evidence>
<sequence>MSCNAMIDSHLVNQSKNYINNENALSTGIINIEASIKCIIHKTVERKDSLPVLLKSIQFFLSLFSEFFSFFYCLFYSINLCITLALVFPVNTSLSFQPLFQNIIHNCIQ</sequence>
<keyword evidence="1" id="KW-0472">Membrane</keyword>
<dbReference type="Proteomes" id="UP001374535">
    <property type="component" value="Chromosome 1"/>
</dbReference>
<protein>
    <submittedName>
        <fullName evidence="2">Uncharacterized protein</fullName>
    </submittedName>
</protein>
<dbReference type="EMBL" id="CP144700">
    <property type="protein sequence ID" value="WVZ26609.1"/>
    <property type="molecule type" value="Genomic_DNA"/>
</dbReference>
<gene>
    <name evidence="2" type="ORF">V8G54_005153</name>
</gene>
<accession>A0AAQ3PI44</accession>
<name>A0AAQ3PI44_VIGMU</name>
<evidence type="ECO:0000256" key="1">
    <source>
        <dbReference type="SAM" id="Phobius"/>
    </source>
</evidence>
<evidence type="ECO:0000313" key="3">
    <source>
        <dbReference type="Proteomes" id="UP001374535"/>
    </source>
</evidence>
<proteinExistence type="predicted"/>
<keyword evidence="3" id="KW-1185">Reference proteome</keyword>
<keyword evidence="1" id="KW-0812">Transmembrane</keyword>
<reference evidence="2 3" key="1">
    <citation type="journal article" date="2023" name="Life. Sci Alliance">
        <title>Evolutionary insights into 3D genome organization and epigenetic landscape of Vigna mungo.</title>
        <authorList>
            <person name="Junaid A."/>
            <person name="Singh B."/>
            <person name="Bhatia S."/>
        </authorList>
    </citation>
    <scope>NUCLEOTIDE SEQUENCE [LARGE SCALE GENOMIC DNA]</scope>
    <source>
        <strain evidence="2">Urdbean</strain>
    </source>
</reference>
<keyword evidence="1" id="KW-1133">Transmembrane helix</keyword>
<dbReference type="AlphaFoldDB" id="A0AAQ3PI44"/>
<feature type="transmembrane region" description="Helical" evidence="1">
    <location>
        <begin position="67"/>
        <end position="88"/>
    </location>
</feature>
<organism evidence="2 3">
    <name type="scientific">Vigna mungo</name>
    <name type="common">Black gram</name>
    <name type="synonym">Phaseolus mungo</name>
    <dbReference type="NCBI Taxonomy" id="3915"/>
    <lineage>
        <taxon>Eukaryota</taxon>
        <taxon>Viridiplantae</taxon>
        <taxon>Streptophyta</taxon>
        <taxon>Embryophyta</taxon>
        <taxon>Tracheophyta</taxon>
        <taxon>Spermatophyta</taxon>
        <taxon>Magnoliopsida</taxon>
        <taxon>eudicotyledons</taxon>
        <taxon>Gunneridae</taxon>
        <taxon>Pentapetalae</taxon>
        <taxon>rosids</taxon>
        <taxon>fabids</taxon>
        <taxon>Fabales</taxon>
        <taxon>Fabaceae</taxon>
        <taxon>Papilionoideae</taxon>
        <taxon>50 kb inversion clade</taxon>
        <taxon>NPAAA clade</taxon>
        <taxon>indigoferoid/millettioid clade</taxon>
        <taxon>Phaseoleae</taxon>
        <taxon>Vigna</taxon>
    </lineage>
</organism>